<accession>A0ABS7Y093</accession>
<dbReference type="RefSeq" id="WP_224478306.1">
    <property type="nucleotide sequence ID" value="NZ_JAIUJS010000004.1"/>
</dbReference>
<reference evidence="2" key="1">
    <citation type="submission" date="2023-07" db="EMBL/GenBank/DDBJ databases">
        <authorList>
            <person name="Yue Y."/>
        </authorList>
    </citation>
    <scope>NUCLEOTIDE SEQUENCE [LARGE SCALE GENOMIC DNA]</scope>
    <source>
        <strain evidence="2">2Y89</strain>
    </source>
</reference>
<dbReference type="Proteomes" id="UP001198402">
    <property type="component" value="Unassembled WGS sequence"/>
</dbReference>
<evidence type="ECO:0000313" key="1">
    <source>
        <dbReference type="EMBL" id="MCA0153339.1"/>
    </source>
</evidence>
<name>A0ABS7Y093_9FLAO</name>
<dbReference type="EMBL" id="JAIUJS010000004">
    <property type="protein sequence ID" value="MCA0153339.1"/>
    <property type="molecule type" value="Genomic_DNA"/>
</dbReference>
<proteinExistence type="predicted"/>
<evidence type="ECO:0000313" key="2">
    <source>
        <dbReference type="Proteomes" id="UP001198402"/>
    </source>
</evidence>
<dbReference type="Pfam" id="PF09912">
    <property type="entry name" value="DUF2141"/>
    <property type="match status" value="1"/>
</dbReference>
<organism evidence="1 2">
    <name type="scientific">Winogradskyella vincentii</name>
    <dbReference type="NCBI Taxonomy" id="2877122"/>
    <lineage>
        <taxon>Bacteria</taxon>
        <taxon>Pseudomonadati</taxon>
        <taxon>Bacteroidota</taxon>
        <taxon>Flavobacteriia</taxon>
        <taxon>Flavobacteriales</taxon>
        <taxon>Flavobacteriaceae</taxon>
        <taxon>Winogradskyella</taxon>
    </lineage>
</organism>
<gene>
    <name evidence="1" type="ORF">LBV24_08945</name>
</gene>
<keyword evidence="2" id="KW-1185">Reference proteome</keyword>
<comment type="caution">
    <text evidence="1">The sequence shown here is derived from an EMBL/GenBank/DDBJ whole genome shotgun (WGS) entry which is preliminary data.</text>
</comment>
<sequence length="138" mass="15191">MKNLILTIVFTLTAFLGYSQENGITITVTVDNLTSDKGIAAFALHTKDTFMKSDGILNVASTIKDGKVKVTFDNVQPGEYAILGLHDVNENGRMDYSENGMPIEGFGTSNNAMAFGPPQYEDSKFKVEDKDLELNIRF</sequence>
<protein>
    <submittedName>
        <fullName evidence="1">DUF2141 domain-containing protein</fullName>
    </submittedName>
</protein>
<dbReference type="InterPro" id="IPR018673">
    <property type="entry name" value="DUF2141"/>
</dbReference>